<comment type="caution">
    <text evidence="2">The sequence shown here is derived from an EMBL/GenBank/DDBJ whole genome shotgun (WGS) entry which is preliminary data.</text>
</comment>
<evidence type="ECO:0000256" key="1">
    <source>
        <dbReference type="SAM" id="Phobius"/>
    </source>
</evidence>
<evidence type="ECO:0000313" key="3">
    <source>
        <dbReference type="Proteomes" id="UP000542125"/>
    </source>
</evidence>
<dbReference type="RefSeq" id="WP_373563378.1">
    <property type="nucleotide sequence ID" value="NZ_JACBYR010000001.1"/>
</dbReference>
<keyword evidence="1" id="KW-1133">Transmembrane helix</keyword>
<protein>
    <recommendedName>
        <fullName evidence="4">DUF2970 domain-containing protein</fullName>
    </recommendedName>
</protein>
<reference evidence="2 3" key="1">
    <citation type="submission" date="2020-07" db="EMBL/GenBank/DDBJ databases">
        <title>Genomic Encyclopedia of Type Strains, Phase IV (KMG-V): Genome sequencing to study the core and pangenomes of soil and plant-associated prokaryotes.</title>
        <authorList>
            <person name="Whitman W."/>
        </authorList>
    </citation>
    <scope>NUCLEOTIDE SEQUENCE [LARGE SCALE GENOMIC DNA]</scope>
    <source>
        <strain evidence="2 3">SAS40</strain>
    </source>
</reference>
<evidence type="ECO:0008006" key="4">
    <source>
        <dbReference type="Google" id="ProtNLM"/>
    </source>
</evidence>
<feature type="transmembrane region" description="Helical" evidence="1">
    <location>
        <begin position="45"/>
        <end position="67"/>
    </location>
</feature>
<sequence length="68" mass="7452">MESRATARKLNFFQTVQAVLWSFIGLRRGKDYQQDMANLNPVHLVIAGVLMAALLVLVLVGIVQAVVG</sequence>
<dbReference type="InterPro" id="IPR021344">
    <property type="entry name" value="DUF2970"/>
</dbReference>
<keyword evidence="1" id="KW-0472">Membrane</keyword>
<dbReference type="Proteomes" id="UP000542125">
    <property type="component" value="Unassembled WGS sequence"/>
</dbReference>
<proteinExistence type="predicted"/>
<keyword evidence="3" id="KW-1185">Reference proteome</keyword>
<evidence type="ECO:0000313" key="2">
    <source>
        <dbReference type="EMBL" id="NYE81667.1"/>
    </source>
</evidence>
<keyword evidence="1" id="KW-0812">Transmembrane</keyword>
<dbReference type="Pfam" id="PF11174">
    <property type="entry name" value="DUF2970"/>
    <property type="match status" value="1"/>
</dbReference>
<organism evidence="2 3">
    <name type="scientific">Pigmentiphaga litoralis</name>
    <dbReference type="NCBI Taxonomy" id="516702"/>
    <lineage>
        <taxon>Bacteria</taxon>
        <taxon>Pseudomonadati</taxon>
        <taxon>Pseudomonadota</taxon>
        <taxon>Betaproteobacteria</taxon>
        <taxon>Burkholderiales</taxon>
        <taxon>Alcaligenaceae</taxon>
        <taxon>Pigmentiphaga</taxon>
    </lineage>
</organism>
<dbReference type="EMBL" id="JACBYR010000001">
    <property type="protein sequence ID" value="NYE81667.1"/>
    <property type="molecule type" value="Genomic_DNA"/>
</dbReference>
<dbReference type="AlphaFoldDB" id="A0A7Y9IRJ0"/>
<gene>
    <name evidence="2" type="ORF">FHW18_000938</name>
</gene>
<name>A0A7Y9IRJ0_9BURK</name>
<accession>A0A7Y9IRJ0</accession>